<evidence type="ECO:0000256" key="2">
    <source>
        <dbReference type="ARBA" id="ARBA00023125"/>
    </source>
</evidence>
<sequence length="223" mass="25733">MLIPRYYFAYDFRTFYEYFLSQPHTERIFQKGEYLWKPGQPYDRIQYYVSGASVHFSEHESGHRKIISFHGPGTILPGYHTTSFRIELSLSTAALSDIKVLEFTIPQFKAMFESNTSLAENVVNWYSKYVNRFLFETIHQKFNPSQVKLCNLLYLLTINQPSNSGLTIEMTQEDIADILGMSRVQITRELTDLRSKGILSTTRGKLTVTDLPALASLCTEETI</sequence>
<evidence type="ECO:0000259" key="4">
    <source>
        <dbReference type="PROSITE" id="PS51063"/>
    </source>
</evidence>
<reference evidence="5" key="2">
    <citation type="submission" date="2021-04" db="EMBL/GenBank/DDBJ databases">
        <authorList>
            <person name="Gilroy R."/>
        </authorList>
    </citation>
    <scope>NUCLEOTIDE SEQUENCE</scope>
    <source>
        <strain evidence="5">ChiSjej1B19-5720</strain>
    </source>
</reference>
<dbReference type="InterPro" id="IPR036390">
    <property type="entry name" value="WH_DNA-bd_sf"/>
</dbReference>
<dbReference type="InterPro" id="IPR036388">
    <property type="entry name" value="WH-like_DNA-bd_sf"/>
</dbReference>
<dbReference type="Gene3D" id="2.60.120.10">
    <property type="entry name" value="Jelly Rolls"/>
    <property type="match status" value="1"/>
</dbReference>
<dbReference type="SUPFAM" id="SSF46785">
    <property type="entry name" value="Winged helix' DNA-binding domain"/>
    <property type="match status" value="1"/>
</dbReference>
<dbReference type="InterPro" id="IPR000595">
    <property type="entry name" value="cNMP-bd_dom"/>
</dbReference>
<dbReference type="PROSITE" id="PS51063">
    <property type="entry name" value="HTH_CRP_2"/>
    <property type="match status" value="1"/>
</dbReference>
<dbReference type="AlphaFoldDB" id="A0A9D2RXB5"/>
<protein>
    <submittedName>
        <fullName evidence="5">Crp/Fnr family transcriptional regulator</fullName>
    </submittedName>
</protein>
<keyword evidence="3" id="KW-0804">Transcription</keyword>
<gene>
    <name evidence="5" type="ORF">IAA06_07785</name>
</gene>
<proteinExistence type="predicted"/>
<dbReference type="Pfam" id="PF00027">
    <property type="entry name" value="cNMP_binding"/>
    <property type="match status" value="1"/>
</dbReference>
<dbReference type="Gene3D" id="1.10.10.10">
    <property type="entry name" value="Winged helix-like DNA-binding domain superfamily/Winged helix DNA-binding domain"/>
    <property type="match status" value="1"/>
</dbReference>
<dbReference type="Pfam" id="PF13545">
    <property type="entry name" value="HTH_Crp_2"/>
    <property type="match status" value="1"/>
</dbReference>
<name>A0A9D2RXB5_9FIRM</name>
<evidence type="ECO:0000313" key="5">
    <source>
        <dbReference type="EMBL" id="HJB28680.1"/>
    </source>
</evidence>
<keyword evidence="2" id="KW-0238">DNA-binding</keyword>
<keyword evidence="1" id="KW-0805">Transcription regulation</keyword>
<dbReference type="GO" id="GO:0003677">
    <property type="term" value="F:DNA binding"/>
    <property type="evidence" value="ECO:0007669"/>
    <property type="project" value="UniProtKB-KW"/>
</dbReference>
<evidence type="ECO:0000313" key="6">
    <source>
        <dbReference type="Proteomes" id="UP000823842"/>
    </source>
</evidence>
<dbReference type="InterPro" id="IPR018490">
    <property type="entry name" value="cNMP-bd_dom_sf"/>
</dbReference>
<evidence type="ECO:0000256" key="3">
    <source>
        <dbReference type="ARBA" id="ARBA00023163"/>
    </source>
</evidence>
<reference evidence="5" key="1">
    <citation type="journal article" date="2021" name="PeerJ">
        <title>Extensive microbial diversity within the chicken gut microbiome revealed by metagenomics and culture.</title>
        <authorList>
            <person name="Gilroy R."/>
            <person name="Ravi A."/>
            <person name="Getino M."/>
            <person name="Pursley I."/>
            <person name="Horton D.L."/>
            <person name="Alikhan N.F."/>
            <person name="Baker D."/>
            <person name="Gharbi K."/>
            <person name="Hall N."/>
            <person name="Watson M."/>
            <person name="Adriaenssens E.M."/>
            <person name="Foster-Nyarko E."/>
            <person name="Jarju S."/>
            <person name="Secka A."/>
            <person name="Antonio M."/>
            <person name="Oren A."/>
            <person name="Chaudhuri R.R."/>
            <person name="La Ragione R."/>
            <person name="Hildebrand F."/>
            <person name="Pallen M.J."/>
        </authorList>
    </citation>
    <scope>NUCLEOTIDE SEQUENCE</scope>
    <source>
        <strain evidence="5">ChiSjej1B19-5720</strain>
    </source>
</reference>
<feature type="domain" description="HTH crp-type" evidence="4">
    <location>
        <begin position="143"/>
        <end position="212"/>
    </location>
</feature>
<dbReference type="SUPFAM" id="SSF51206">
    <property type="entry name" value="cAMP-binding domain-like"/>
    <property type="match status" value="1"/>
</dbReference>
<dbReference type="InterPro" id="IPR014710">
    <property type="entry name" value="RmlC-like_jellyroll"/>
</dbReference>
<dbReference type="EMBL" id="DWYZ01000148">
    <property type="protein sequence ID" value="HJB28680.1"/>
    <property type="molecule type" value="Genomic_DNA"/>
</dbReference>
<organism evidence="5 6">
    <name type="scientific">Candidatus Blautia faecavium</name>
    <dbReference type="NCBI Taxonomy" id="2838487"/>
    <lineage>
        <taxon>Bacteria</taxon>
        <taxon>Bacillati</taxon>
        <taxon>Bacillota</taxon>
        <taxon>Clostridia</taxon>
        <taxon>Lachnospirales</taxon>
        <taxon>Lachnospiraceae</taxon>
        <taxon>Blautia</taxon>
    </lineage>
</organism>
<dbReference type="SMART" id="SM00419">
    <property type="entry name" value="HTH_CRP"/>
    <property type="match status" value="1"/>
</dbReference>
<accession>A0A9D2RXB5</accession>
<evidence type="ECO:0000256" key="1">
    <source>
        <dbReference type="ARBA" id="ARBA00023015"/>
    </source>
</evidence>
<dbReference type="Proteomes" id="UP000823842">
    <property type="component" value="Unassembled WGS sequence"/>
</dbReference>
<dbReference type="GO" id="GO:0006355">
    <property type="term" value="P:regulation of DNA-templated transcription"/>
    <property type="evidence" value="ECO:0007669"/>
    <property type="project" value="InterPro"/>
</dbReference>
<comment type="caution">
    <text evidence="5">The sequence shown here is derived from an EMBL/GenBank/DDBJ whole genome shotgun (WGS) entry which is preliminary data.</text>
</comment>
<dbReference type="InterPro" id="IPR012318">
    <property type="entry name" value="HTH_CRP"/>
</dbReference>